<proteinExistence type="predicted"/>
<accession>A0A914H0V5</accession>
<name>A0A914H0V5_GLORO</name>
<evidence type="ECO:0000313" key="3">
    <source>
        <dbReference type="WBParaSite" id="Gr19_v10_g12908.t1"/>
    </source>
</evidence>
<feature type="compositionally biased region" description="Polar residues" evidence="1">
    <location>
        <begin position="14"/>
        <end position="34"/>
    </location>
</feature>
<evidence type="ECO:0000256" key="1">
    <source>
        <dbReference type="SAM" id="MobiDB-lite"/>
    </source>
</evidence>
<organism evidence="2 3">
    <name type="scientific">Globodera rostochiensis</name>
    <name type="common">Golden nematode worm</name>
    <name type="synonym">Heterodera rostochiensis</name>
    <dbReference type="NCBI Taxonomy" id="31243"/>
    <lineage>
        <taxon>Eukaryota</taxon>
        <taxon>Metazoa</taxon>
        <taxon>Ecdysozoa</taxon>
        <taxon>Nematoda</taxon>
        <taxon>Chromadorea</taxon>
        <taxon>Rhabditida</taxon>
        <taxon>Tylenchina</taxon>
        <taxon>Tylenchomorpha</taxon>
        <taxon>Tylenchoidea</taxon>
        <taxon>Heteroderidae</taxon>
        <taxon>Heteroderinae</taxon>
        <taxon>Globodera</taxon>
    </lineage>
</organism>
<dbReference type="AlphaFoldDB" id="A0A914H0V5"/>
<feature type="region of interest" description="Disordered" evidence="1">
    <location>
        <begin position="1"/>
        <end position="94"/>
    </location>
</feature>
<sequence length="125" mass="13554">MSRNSEEMRKVVENNVQKSSSFEHGTSPQTSPNAKSKHPNLSPLYPKGSKPIGKSASSDSVINQQNGVTSRQNSTTIARASSLDSAKKGMKKVSSWDGGLAGRMMEGMLSDFDFAKVKGKKKMQF</sequence>
<reference evidence="3" key="1">
    <citation type="submission" date="2022-11" db="UniProtKB">
        <authorList>
            <consortium name="WormBaseParasite"/>
        </authorList>
    </citation>
    <scope>IDENTIFICATION</scope>
</reference>
<dbReference type="WBParaSite" id="Gr19_v10_g12908.t1">
    <property type="protein sequence ID" value="Gr19_v10_g12908.t1"/>
    <property type="gene ID" value="Gr19_v10_g12908"/>
</dbReference>
<protein>
    <submittedName>
        <fullName evidence="3">Uncharacterized protein</fullName>
    </submittedName>
</protein>
<evidence type="ECO:0000313" key="2">
    <source>
        <dbReference type="Proteomes" id="UP000887572"/>
    </source>
</evidence>
<dbReference type="Proteomes" id="UP000887572">
    <property type="component" value="Unplaced"/>
</dbReference>
<keyword evidence="2" id="KW-1185">Reference proteome</keyword>
<feature type="compositionally biased region" description="Basic and acidic residues" evidence="1">
    <location>
        <begin position="1"/>
        <end position="12"/>
    </location>
</feature>
<feature type="compositionally biased region" description="Polar residues" evidence="1">
    <location>
        <begin position="55"/>
        <end position="84"/>
    </location>
</feature>